<dbReference type="PANTHER" id="PTHR44591">
    <property type="entry name" value="STRESS RESPONSE REGULATOR PROTEIN 1"/>
    <property type="match status" value="1"/>
</dbReference>
<evidence type="ECO:0000256" key="4">
    <source>
        <dbReference type="PROSITE-ProRule" id="PRU00169"/>
    </source>
</evidence>
<dbReference type="InterPro" id="IPR001789">
    <property type="entry name" value="Sig_transdc_resp-reg_receiver"/>
</dbReference>
<evidence type="ECO:0000259" key="5">
    <source>
        <dbReference type="PROSITE" id="PS50110"/>
    </source>
</evidence>
<dbReference type="Pfam" id="PF00072">
    <property type="entry name" value="Response_reg"/>
    <property type="match status" value="1"/>
</dbReference>
<evidence type="ECO:0000256" key="2">
    <source>
        <dbReference type="ARBA" id="ARBA00023015"/>
    </source>
</evidence>
<name>A0A5B2VH60_9HYPH</name>
<evidence type="ECO:0000313" key="7">
    <source>
        <dbReference type="Proteomes" id="UP000323142"/>
    </source>
</evidence>
<dbReference type="EMBL" id="VUOA01000017">
    <property type="protein sequence ID" value="KAA2237876.1"/>
    <property type="molecule type" value="Genomic_DNA"/>
</dbReference>
<dbReference type="PANTHER" id="PTHR44591:SF3">
    <property type="entry name" value="RESPONSE REGULATORY DOMAIN-CONTAINING PROTEIN"/>
    <property type="match status" value="1"/>
</dbReference>
<evidence type="ECO:0000256" key="1">
    <source>
        <dbReference type="ARBA" id="ARBA00022553"/>
    </source>
</evidence>
<keyword evidence="7" id="KW-1185">Reference proteome</keyword>
<dbReference type="PROSITE" id="PS50110">
    <property type="entry name" value="RESPONSE_REGULATORY"/>
    <property type="match status" value="1"/>
</dbReference>
<dbReference type="SMART" id="SM00448">
    <property type="entry name" value="REC"/>
    <property type="match status" value="1"/>
</dbReference>
<keyword evidence="3" id="KW-0804">Transcription</keyword>
<keyword evidence="1 4" id="KW-0597">Phosphoprotein</keyword>
<sequence length="125" mass="13801">MTAPFPHTPTVILLVEDEPLVRMLGTDVLEDAGFLVVEAMDAQDALAQLEAHPEVDILFTDVQMPGELDGVALARIVHDRRPDVRLVIASGRARLEPQDIPDNGRFVPKPYRPDELVGVMREVLA</sequence>
<feature type="domain" description="Response regulatory" evidence="5">
    <location>
        <begin position="11"/>
        <end position="124"/>
    </location>
</feature>
<dbReference type="SUPFAM" id="SSF52172">
    <property type="entry name" value="CheY-like"/>
    <property type="match status" value="1"/>
</dbReference>
<evidence type="ECO:0000256" key="3">
    <source>
        <dbReference type="ARBA" id="ARBA00023163"/>
    </source>
</evidence>
<dbReference type="InterPro" id="IPR050595">
    <property type="entry name" value="Bact_response_regulator"/>
</dbReference>
<comment type="caution">
    <text evidence="6">The sequence shown here is derived from an EMBL/GenBank/DDBJ whole genome shotgun (WGS) entry which is preliminary data.</text>
</comment>
<dbReference type="Gene3D" id="3.40.50.2300">
    <property type="match status" value="1"/>
</dbReference>
<gene>
    <name evidence="6" type="ORF">F0L46_07730</name>
</gene>
<reference evidence="6 7" key="2">
    <citation type="submission" date="2019-09" db="EMBL/GenBank/DDBJ databases">
        <authorList>
            <person name="Jin C."/>
        </authorList>
    </citation>
    <scope>NUCLEOTIDE SEQUENCE [LARGE SCALE GENOMIC DNA]</scope>
    <source>
        <strain evidence="6 7">BN140002</strain>
    </source>
</reference>
<dbReference type="RefSeq" id="WP_149816487.1">
    <property type="nucleotide sequence ID" value="NZ_VUOA01000017.1"/>
</dbReference>
<dbReference type="GO" id="GO:0000160">
    <property type="term" value="P:phosphorelay signal transduction system"/>
    <property type="evidence" value="ECO:0007669"/>
    <property type="project" value="InterPro"/>
</dbReference>
<keyword evidence="2" id="KW-0805">Transcription regulation</keyword>
<dbReference type="InterPro" id="IPR011006">
    <property type="entry name" value="CheY-like_superfamily"/>
</dbReference>
<evidence type="ECO:0000313" key="6">
    <source>
        <dbReference type="EMBL" id="KAA2237876.1"/>
    </source>
</evidence>
<dbReference type="Proteomes" id="UP000323142">
    <property type="component" value="Unassembled WGS sequence"/>
</dbReference>
<reference evidence="6 7" key="1">
    <citation type="submission" date="2019-09" db="EMBL/GenBank/DDBJ databases">
        <title>Salinarimonas rosea gen. nov., sp. nov., a new member of the a-2 subgroup of the Proteobacteria.</title>
        <authorList>
            <person name="Liu J."/>
        </authorList>
    </citation>
    <scope>NUCLEOTIDE SEQUENCE [LARGE SCALE GENOMIC DNA]</scope>
    <source>
        <strain evidence="6 7">BN140002</strain>
    </source>
</reference>
<proteinExistence type="predicted"/>
<protein>
    <submittedName>
        <fullName evidence="6">Response regulator</fullName>
    </submittedName>
</protein>
<feature type="modified residue" description="4-aspartylphosphate" evidence="4">
    <location>
        <position position="61"/>
    </location>
</feature>
<dbReference type="OrthoDB" id="9784719at2"/>
<organism evidence="6 7">
    <name type="scientific">Salinarimonas soli</name>
    <dbReference type="NCBI Taxonomy" id="1638099"/>
    <lineage>
        <taxon>Bacteria</taxon>
        <taxon>Pseudomonadati</taxon>
        <taxon>Pseudomonadota</taxon>
        <taxon>Alphaproteobacteria</taxon>
        <taxon>Hyphomicrobiales</taxon>
        <taxon>Salinarimonadaceae</taxon>
        <taxon>Salinarimonas</taxon>
    </lineage>
</organism>
<accession>A0A5B2VH60</accession>
<dbReference type="AlphaFoldDB" id="A0A5B2VH60"/>